<proteinExistence type="predicted"/>
<keyword evidence="4" id="KW-1185">Reference proteome</keyword>
<evidence type="ECO:0000313" key="3">
    <source>
        <dbReference type="EMBL" id="MBV2360563.1"/>
    </source>
</evidence>
<keyword evidence="3" id="KW-0255">Endonuclease</keyword>
<accession>A0ABS6N973</accession>
<evidence type="ECO:0000256" key="1">
    <source>
        <dbReference type="SAM" id="MobiDB-lite"/>
    </source>
</evidence>
<protein>
    <submittedName>
        <fullName evidence="3">Endonuclease</fullName>
    </submittedName>
</protein>
<sequence>MTDNKGGMSCALGCWALAAGVGLLTAILLLVVGGMKFFAAVFLGGLAFVLLGLLFNWMFCAPLPKPGEVKPGEDRGMRAVPPAQASAQASASGGAAAAKAPASAPASSPAKATAAAAAPAAASAVKPSKALSGQDDLAGRKGSWKYEGEGGAAKSAKKAPAKKAAAKKAPAKKAEPAAAVDYDGDGTLEGAGEGTRPEALSAPRGGKADDLKKIKGIGPKLEKLCNSLGFYHFDQIANWTPDEVAWVNANLEGFKGRVSRDEWVDQAKLLAAGGETAFSKKVDKGDVY</sequence>
<name>A0ABS6N973_9RHOB</name>
<reference evidence="3" key="1">
    <citation type="submission" date="2021-06" db="EMBL/GenBank/DDBJ databases">
        <title>Thalassococcus sp. CAU 1522 isolated from sea sand, Republic of Korea.</title>
        <authorList>
            <person name="Kim W."/>
        </authorList>
    </citation>
    <scope>NUCLEOTIDE SEQUENCE</scope>
    <source>
        <strain evidence="3">CAU 1522</strain>
    </source>
</reference>
<evidence type="ECO:0000313" key="4">
    <source>
        <dbReference type="Proteomes" id="UP001166293"/>
    </source>
</evidence>
<dbReference type="RefSeq" id="WP_217778796.1">
    <property type="nucleotide sequence ID" value="NZ_JAHRWL010000002.1"/>
</dbReference>
<feature type="region of interest" description="Disordered" evidence="1">
    <location>
        <begin position="129"/>
        <end position="207"/>
    </location>
</feature>
<keyword evidence="3" id="KW-0540">Nuclease</keyword>
<gene>
    <name evidence="3" type="ORF">KUH32_12315</name>
</gene>
<feature type="transmembrane region" description="Helical" evidence="2">
    <location>
        <begin position="12"/>
        <end position="31"/>
    </location>
</feature>
<keyword evidence="2" id="KW-0812">Transmembrane</keyword>
<dbReference type="EMBL" id="JAHRWL010000002">
    <property type="protein sequence ID" value="MBV2360563.1"/>
    <property type="molecule type" value="Genomic_DNA"/>
</dbReference>
<organism evidence="3 4">
    <name type="scientific">Thalassococcus arenae</name>
    <dbReference type="NCBI Taxonomy" id="2851652"/>
    <lineage>
        <taxon>Bacteria</taxon>
        <taxon>Pseudomonadati</taxon>
        <taxon>Pseudomonadota</taxon>
        <taxon>Alphaproteobacteria</taxon>
        <taxon>Rhodobacterales</taxon>
        <taxon>Roseobacteraceae</taxon>
        <taxon>Thalassococcus</taxon>
    </lineage>
</organism>
<comment type="caution">
    <text evidence="3">The sequence shown here is derived from an EMBL/GenBank/DDBJ whole genome shotgun (WGS) entry which is preliminary data.</text>
</comment>
<feature type="transmembrane region" description="Helical" evidence="2">
    <location>
        <begin position="37"/>
        <end position="60"/>
    </location>
</feature>
<dbReference type="GO" id="GO:0004519">
    <property type="term" value="F:endonuclease activity"/>
    <property type="evidence" value="ECO:0007669"/>
    <property type="project" value="UniProtKB-KW"/>
</dbReference>
<evidence type="ECO:0000256" key="2">
    <source>
        <dbReference type="SAM" id="Phobius"/>
    </source>
</evidence>
<feature type="compositionally biased region" description="Basic residues" evidence="1">
    <location>
        <begin position="155"/>
        <end position="171"/>
    </location>
</feature>
<dbReference type="Proteomes" id="UP001166293">
    <property type="component" value="Unassembled WGS sequence"/>
</dbReference>
<keyword evidence="2" id="KW-0472">Membrane</keyword>
<keyword evidence="2" id="KW-1133">Transmembrane helix</keyword>
<keyword evidence="3" id="KW-0378">Hydrolase</keyword>